<organism evidence="2 3">
    <name type="scientific">Spodoptera exigua</name>
    <name type="common">Beet armyworm</name>
    <name type="synonym">Noctua fulgens</name>
    <dbReference type="NCBI Taxonomy" id="7107"/>
    <lineage>
        <taxon>Eukaryota</taxon>
        <taxon>Metazoa</taxon>
        <taxon>Ecdysozoa</taxon>
        <taxon>Arthropoda</taxon>
        <taxon>Hexapoda</taxon>
        <taxon>Insecta</taxon>
        <taxon>Pterygota</taxon>
        <taxon>Neoptera</taxon>
        <taxon>Endopterygota</taxon>
        <taxon>Lepidoptera</taxon>
        <taxon>Glossata</taxon>
        <taxon>Ditrysia</taxon>
        <taxon>Noctuoidea</taxon>
        <taxon>Noctuidae</taxon>
        <taxon>Amphipyrinae</taxon>
        <taxon>Spodoptera</taxon>
    </lineage>
</organism>
<reference evidence="2" key="1">
    <citation type="submission" date="2020-08" db="EMBL/GenBank/DDBJ databases">
        <title>Spodoptera exigua strain:BAW_Kor-Di-RS1 Genome sequencing and assembly.</title>
        <authorList>
            <person name="Kim J."/>
            <person name="Nam H.Y."/>
            <person name="Kwon M."/>
            <person name="Choi J.H."/>
            <person name="Cho S.R."/>
            <person name="Kim G.-H."/>
        </authorList>
    </citation>
    <scope>NUCLEOTIDE SEQUENCE</scope>
    <source>
        <strain evidence="2">BAW_Kor-Di-RS1</strain>
        <tissue evidence="2">Whole-body</tissue>
    </source>
</reference>
<accession>A0A835G4Y9</accession>
<comment type="caution">
    <text evidence="2">The sequence shown here is derived from an EMBL/GenBank/DDBJ whole genome shotgun (WGS) entry which is preliminary data.</text>
</comment>
<proteinExistence type="predicted"/>
<dbReference type="InterPro" id="IPR001995">
    <property type="entry name" value="Peptidase_A2_cat"/>
</dbReference>
<feature type="domain" description="Peptidase A2" evidence="1">
    <location>
        <begin position="235"/>
        <end position="250"/>
    </location>
</feature>
<keyword evidence="3" id="KW-1185">Reference proteome</keyword>
<dbReference type="GO" id="GO:0006508">
    <property type="term" value="P:proteolysis"/>
    <property type="evidence" value="ECO:0007669"/>
    <property type="project" value="InterPro"/>
</dbReference>
<dbReference type="AlphaFoldDB" id="A0A835G4Y9"/>
<name>A0A835G4Y9_SPOEX</name>
<evidence type="ECO:0000313" key="3">
    <source>
        <dbReference type="Proteomes" id="UP000648187"/>
    </source>
</evidence>
<dbReference type="PANTHER" id="PTHR33327:SF3">
    <property type="entry name" value="RNA-DIRECTED DNA POLYMERASE"/>
    <property type="match status" value="1"/>
</dbReference>
<evidence type="ECO:0000313" key="2">
    <source>
        <dbReference type="EMBL" id="KAF9405731.1"/>
    </source>
</evidence>
<dbReference type="Proteomes" id="UP000648187">
    <property type="component" value="Unassembled WGS sequence"/>
</dbReference>
<dbReference type="PROSITE" id="PS00141">
    <property type="entry name" value="ASP_PROTEASE"/>
    <property type="match status" value="1"/>
</dbReference>
<dbReference type="PROSITE" id="PS50175">
    <property type="entry name" value="ASP_PROT_RETROV"/>
    <property type="match status" value="1"/>
</dbReference>
<dbReference type="InterPro" id="IPR055469">
    <property type="entry name" value="DUF7041"/>
</dbReference>
<evidence type="ECO:0000259" key="1">
    <source>
        <dbReference type="PROSITE" id="PS50175"/>
    </source>
</evidence>
<dbReference type="PANTHER" id="PTHR33327">
    <property type="entry name" value="ENDONUCLEASE"/>
    <property type="match status" value="1"/>
</dbReference>
<gene>
    <name evidence="2" type="ORF">HW555_013650</name>
</gene>
<protein>
    <recommendedName>
        <fullName evidence="1">Peptidase A2 domain-containing protein</fullName>
    </recommendedName>
</protein>
<dbReference type="EMBL" id="JACKWZ010000690">
    <property type="protein sequence ID" value="KAF9405731.1"/>
    <property type="molecule type" value="Genomic_DNA"/>
</dbReference>
<dbReference type="Pfam" id="PF23055">
    <property type="entry name" value="DUF7041"/>
    <property type="match status" value="1"/>
</dbReference>
<dbReference type="GO" id="GO:0004190">
    <property type="term" value="F:aspartic-type endopeptidase activity"/>
    <property type="evidence" value="ECO:0007669"/>
    <property type="project" value="InterPro"/>
</dbReference>
<dbReference type="InterPro" id="IPR001969">
    <property type="entry name" value="Aspartic_peptidase_AS"/>
</dbReference>
<sequence length="294" mass="33084">MPELSSVSTSLRIPPIWRDKIRLWFAQFEAIMSPQKKGDQAMFELVVGHLERQDLDEISDIILHPPERERYEALKNRLLQVYEESEQRQVQRLLSEMELGDLKPSQLLRRMKNLAADNISDAALRIMWTNHLPQSVRAVLAVSDNIAKYSDIHDLAMMADKILEQTQPHGIVAAVAENPIFPRVQASIEDKIDMLTREIAELRAAQSSHPALDEAGTGATTTSYRLFITDRNSRLSFLIDTGANVSVIPRRKGVKVAAFTATTNTHVNNVCECMARANLAAIRVYNYMGTYVGA</sequence>